<name>A0A5D9DCY2_HALER</name>
<feature type="coiled-coil region" evidence="1">
    <location>
        <begin position="94"/>
        <end position="126"/>
    </location>
</feature>
<dbReference type="OrthoDB" id="6162645at2"/>
<dbReference type="Proteomes" id="UP000324260">
    <property type="component" value="Unassembled WGS sequence"/>
</dbReference>
<sequence>MGNAAEQLHNAPQPYAAELVELDNAEQQMAELREKYGTVPDYSTKEGYKTGKQAIQALTKMRTGTDKARLAITKPHRDFIEQVNQRAKGLIGEVEQLEAPHREAKREVDEAEQRAKEARIAQLRERLEKEVTSYLDTAEGLDPTGLAGLIDEAEAIDTGGYFDITKEAEDEKARVLATLRERHAAALERERLAAEREEIERERAELERLRAAQAPAETSAPTPGDVATADGTVFCQEDPDDWEGLGSALQDVPAADPFGEMLEDLQTVAGLDPSQAVDVASAIQSGDIRHVSLQQ</sequence>
<evidence type="ECO:0000256" key="1">
    <source>
        <dbReference type="SAM" id="Coils"/>
    </source>
</evidence>
<proteinExistence type="predicted"/>
<dbReference type="RefSeq" id="WP_149321356.1">
    <property type="nucleotide sequence ID" value="NZ_JARWAH010000003.1"/>
</dbReference>
<keyword evidence="4" id="KW-1185">Reference proteome</keyword>
<keyword evidence="1" id="KW-0175">Coiled coil</keyword>
<evidence type="ECO:0000256" key="2">
    <source>
        <dbReference type="SAM" id="MobiDB-lite"/>
    </source>
</evidence>
<comment type="caution">
    <text evidence="3">The sequence shown here is derived from an EMBL/GenBank/DDBJ whole genome shotgun (WGS) entry which is preliminary data.</text>
</comment>
<evidence type="ECO:0000313" key="3">
    <source>
        <dbReference type="EMBL" id="TZG40525.1"/>
    </source>
</evidence>
<protein>
    <recommendedName>
        <fullName evidence="5">DUF1351 domain-containing protein</fullName>
    </recommendedName>
</protein>
<dbReference type="EMBL" id="VTPU01000004">
    <property type="protein sequence ID" value="TZG40525.1"/>
    <property type="molecule type" value="Genomic_DNA"/>
</dbReference>
<accession>A0A5D9DCY2</accession>
<dbReference type="AlphaFoldDB" id="A0A5D9DCY2"/>
<reference evidence="3 4" key="1">
    <citation type="submission" date="2019-08" db="EMBL/GenBank/DDBJ databases">
        <title>Draft Genome Sequence of Halomonas eurihalina Isolated from Preserved Hide-surface.</title>
        <authorList>
            <person name="Hussain S.A."/>
            <person name="Xu A."/>
            <person name="Sarker M."/>
            <person name="Sommers C."/>
        </authorList>
    </citation>
    <scope>NUCLEOTIDE SEQUENCE [LARGE SCALE GENOMIC DNA]</scope>
    <source>
        <strain evidence="3 4">MS1</strain>
    </source>
</reference>
<feature type="region of interest" description="Disordered" evidence="2">
    <location>
        <begin position="211"/>
        <end position="231"/>
    </location>
</feature>
<evidence type="ECO:0000313" key="4">
    <source>
        <dbReference type="Proteomes" id="UP000324260"/>
    </source>
</evidence>
<evidence type="ECO:0008006" key="5">
    <source>
        <dbReference type="Google" id="ProtNLM"/>
    </source>
</evidence>
<gene>
    <name evidence="3" type="ORF">FZZ93_05620</name>
</gene>
<organism evidence="3 4">
    <name type="scientific">Halomonas eurihalina</name>
    <dbReference type="NCBI Taxonomy" id="42566"/>
    <lineage>
        <taxon>Bacteria</taxon>
        <taxon>Pseudomonadati</taxon>
        <taxon>Pseudomonadota</taxon>
        <taxon>Gammaproteobacteria</taxon>
        <taxon>Oceanospirillales</taxon>
        <taxon>Halomonadaceae</taxon>
        <taxon>Halomonas</taxon>
    </lineage>
</organism>